<evidence type="ECO:0000256" key="1">
    <source>
        <dbReference type="SAM" id="MobiDB-lite"/>
    </source>
</evidence>
<accession>A0A7J6MVF4</accession>
<reference evidence="2 3" key="1">
    <citation type="submission" date="2020-04" db="EMBL/GenBank/DDBJ databases">
        <title>Perkinsus chesapeaki whole genome sequence.</title>
        <authorList>
            <person name="Bogema D.R."/>
        </authorList>
    </citation>
    <scope>NUCLEOTIDE SEQUENCE [LARGE SCALE GENOMIC DNA]</scope>
    <source>
        <strain evidence="2">ATCC PRA-425</strain>
    </source>
</reference>
<protein>
    <submittedName>
        <fullName evidence="2">Uncharacterized protein</fullName>
    </submittedName>
</protein>
<organism evidence="2 3">
    <name type="scientific">Perkinsus chesapeaki</name>
    <name type="common">Clam parasite</name>
    <name type="synonym">Perkinsus andrewsi</name>
    <dbReference type="NCBI Taxonomy" id="330153"/>
    <lineage>
        <taxon>Eukaryota</taxon>
        <taxon>Sar</taxon>
        <taxon>Alveolata</taxon>
        <taxon>Perkinsozoa</taxon>
        <taxon>Perkinsea</taxon>
        <taxon>Perkinsida</taxon>
        <taxon>Perkinsidae</taxon>
        <taxon>Perkinsus</taxon>
    </lineage>
</organism>
<comment type="caution">
    <text evidence="2">The sequence shown here is derived from an EMBL/GenBank/DDBJ whole genome shotgun (WGS) entry which is preliminary data.</text>
</comment>
<name>A0A7J6MVF4_PERCH</name>
<dbReference type="AlphaFoldDB" id="A0A7J6MVF4"/>
<feature type="region of interest" description="Disordered" evidence="1">
    <location>
        <begin position="22"/>
        <end position="68"/>
    </location>
</feature>
<proteinExistence type="predicted"/>
<feature type="compositionally biased region" description="Gly residues" evidence="1">
    <location>
        <begin position="47"/>
        <end position="57"/>
    </location>
</feature>
<dbReference type="Proteomes" id="UP000591131">
    <property type="component" value="Unassembled WGS sequence"/>
</dbReference>
<evidence type="ECO:0000313" key="3">
    <source>
        <dbReference type="Proteomes" id="UP000591131"/>
    </source>
</evidence>
<keyword evidence="3" id="KW-1185">Reference proteome</keyword>
<dbReference type="EMBL" id="JAAPAO010000051">
    <property type="protein sequence ID" value="KAF4675160.1"/>
    <property type="molecule type" value="Genomic_DNA"/>
</dbReference>
<sequence>MGKFYQFLVRVLRSHGIFKSVYPMPKGNSSSSGKNGGKSNGGTATRGNGGSSRGGGKQESYGPSWLNKDGSVDPVEFAQREVGYFAPGHDHFDEKFNHACAMYGFKPWEMWSGNS</sequence>
<evidence type="ECO:0000313" key="2">
    <source>
        <dbReference type="EMBL" id="KAF4675160.1"/>
    </source>
</evidence>
<gene>
    <name evidence="2" type="ORF">FOL47_008167</name>
</gene>